<evidence type="ECO:0000313" key="2">
    <source>
        <dbReference type="EMBL" id="GMM51001.1"/>
    </source>
</evidence>
<dbReference type="EMBL" id="BTGC01000003">
    <property type="protein sequence ID" value="GMM51001.1"/>
    <property type="molecule type" value="Genomic_DNA"/>
</dbReference>
<keyword evidence="3" id="KW-1185">Reference proteome</keyword>
<protein>
    <recommendedName>
        <fullName evidence="1">NAD(P)-binding domain-containing protein</fullName>
    </recommendedName>
</protein>
<comment type="caution">
    <text evidence="2">The sequence shown here is derived from an EMBL/GenBank/DDBJ whole genome shotgun (WGS) entry which is preliminary data.</text>
</comment>
<dbReference type="InterPro" id="IPR016040">
    <property type="entry name" value="NAD(P)-bd_dom"/>
</dbReference>
<dbReference type="Pfam" id="PF13460">
    <property type="entry name" value="NAD_binding_10"/>
    <property type="match status" value="1"/>
</dbReference>
<proteinExistence type="predicted"/>
<sequence length="227" mass="24543">MTVTVILGGHGRVGLLIAKELSKKEDNEVVSIFRNPDQTAEVAATGAIPKIMNIESATVADFVEVFKGADFIVWTAGAGGKGAPSRTYAIDRDAAIRSMQAARQVIGIKRYVMISYLGSANAPQLDPTHPLYHYGQAKHAADKYLIEFSGLNYTIVNPGHLSDDAASKKLEFHAKPFNAKDRTASRENVALLVTDLITDEKALNHTLGKEVEILDGDTPILEGLRSL</sequence>
<evidence type="ECO:0000313" key="3">
    <source>
        <dbReference type="Proteomes" id="UP001362899"/>
    </source>
</evidence>
<feature type="domain" description="NAD(P)-binding" evidence="1">
    <location>
        <begin position="8"/>
        <end position="199"/>
    </location>
</feature>
<dbReference type="SUPFAM" id="SSF51735">
    <property type="entry name" value="NAD(P)-binding Rossmann-fold domains"/>
    <property type="match status" value="1"/>
</dbReference>
<dbReference type="Gene3D" id="3.40.50.720">
    <property type="entry name" value="NAD(P)-binding Rossmann-like Domain"/>
    <property type="match status" value="1"/>
</dbReference>
<dbReference type="InterPro" id="IPR036291">
    <property type="entry name" value="NAD(P)-bd_dom_sf"/>
</dbReference>
<gene>
    <name evidence="2" type="ORF">DASB73_019590</name>
</gene>
<organism evidence="2 3">
    <name type="scientific">Starmerella bacillaris</name>
    <name type="common">Yeast</name>
    <name type="synonym">Candida zemplinina</name>
    <dbReference type="NCBI Taxonomy" id="1247836"/>
    <lineage>
        <taxon>Eukaryota</taxon>
        <taxon>Fungi</taxon>
        <taxon>Dikarya</taxon>
        <taxon>Ascomycota</taxon>
        <taxon>Saccharomycotina</taxon>
        <taxon>Dipodascomycetes</taxon>
        <taxon>Dipodascales</taxon>
        <taxon>Trichomonascaceae</taxon>
        <taxon>Starmerella</taxon>
    </lineage>
</organism>
<dbReference type="PANTHER" id="PTHR15020">
    <property type="entry name" value="FLAVIN REDUCTASE-RELATED"/>
    <property type="match status" value="1"/>
</dbReference>
<evidence type="ECO:0000259" key="1">
    <source>
        <dbReference type="Pfam" id="PF13460"/>
    </source>
</evidence>
<dbReference type="AlphaFoldDB" id="A0AAV5RHE0"/>
<dbReference type="Proteomes" id="UP001362899">
    <property type="component" value="Unassembled WGS sequence"/>
</dbReference>
<reference evidence="2 3" key="1">
    <citation type="journal article" date="2023" name="Elife">
        <title>Identification of key yeast species and microbe-microbe interactions impacting larval growth of Drosophila in the wild.</title>
        <authorList>
            <person name="Mure A."/>
            <person name="Sugiura Y."/>
            <person name="Maeda R."/>
            <person name="Honda K."/>
            <person name="Sakurai N."/>
            <person name="Takahashi Y."/>
            <person name="Watada M."/>
            <person name="Katoh T."/>
            <person name="Gotoh A."/>
            <person name="Gotoh Y."/>
            <person name="Taniguchi I."/>
            <person name="Nakamura K."/>
            <person name="Hayashi T."/>
            <person name="Katayama T."/>
            <person name="Uemura T."/>
            <person name="Hattori Y."/>
        </authorList>
    </citation>
    <scope>NUCLEOTIDE SEQUENCE [LARGE SCALE GENOMIC DNA]</scope>
    <source>
        <strain evidence="2 3">SB-73</strain>
    </source>
</reference>
<dbReference type="PANTHER" id="PTHR15020:SF50">
    <property type="entry name" value="UPF0659 PROTEIN YMR090W"/>
    <property type="match status" value="1"/>
</dbReference>
<name>A0AAV5RHE0_STABA</name>
<accession>A0AAV5RHE0</accession>